<dbReference type="EMBL" id="JAKLTQ010000020">
    <property type="protein sequence ID" value="MCG2624047.1"/>
    <property type="molecule type" value="Genomic_DNA"/>
</dbReference>
<dbReference type="Pfam" id="PF02597">
    <property type="entry name" value="ThiS"/>
    <property type="match status" value="1"/>
</dbReference>
<dbReference type="PANTHER" id="PTHR34472:SF1">
    <property type="entry name" value="SULFUR CARRIER PROTEIN THIS"/>
    <property type="match status" value="1"/>
</dbReference>
<dbReference type="CDD" id="cd00565">
    <property type="entry name" value="Ubl_ThiS"/>
    <property type="match status" value="1"/>
</dbReference>
<dbReference type="RefSeq" id="WP_237825259.1">
    <property type="nucleotide sequence ID" value="NZ_JAKLTQ010000020.1"/>
</dbReference>
<dbReference type="Proteomes" id="UP001165368">
    <property type="component" value="Unassembled WGS sequence"/>
</dbReference>
<keyword evidence="2" id="KW-1185">Reference proteome</keyword>
<dbReference type="InterPro" id="IPR016155">
    <property type="entry name" value="Mopterin_synth/thiamin_S_b"/>
</dbReference>
<dbReference type="NCBIfam" id="TIGR01683">
    <property type="entry name" value="thiS"/>
    <property type="match status" value="1"/>
</dbReference>
<evidence type="ECO:0000313" key="1">
    <source>
        <dbReference type="EMBL" id="MCG2624047.1"/>
    </source>
</evidence>
<name>A0ABS9LBJ6_9MICC</name>
<dbReference type="Gene3D" id="3.10.20.30">
    <property type="match status" value="1"/>
</dbReference>
<organism evidence="1 2">
    <name type="scientific">Arthrobacter hankyongi</name>
    <dbReference type="NCBI Taxonomy" id="2904801"/>
    <lineage>
        <taxon>Bacteria</taxon>
        <taxon>Bacillati</taxon>
        <taxon>Actinomycetota</taxon>
        <taxon>Actinomycetes</taxon>
        <taxon>Micrococcales</taxon>
        <taxon>Micrococcaceae</taxon>
        <taxon>Arthrobacter</taxon>
    </lineage>
</organism>
<dbReference type="InterPro" id="IPR012675">
    <property type="entry name" value="Beta-grasp_dom_sf"/>
</dbReference>
<proteinExistence type="predicted"/>
<comment type="caution">
    <text evidence="1">The sequence shown here is derived from an EMBL/GenBank/DDBJ whole genome shotgun (WGS) entry which is preliminary data.</text>
</comment>
<evidence type="ECO:0000313" key="2">
    <source>
        <dbReference type="Proteomes" id="UP001165368"/>
    </source>
</evidence>
<accession>A0ABS9LBJ6</accession>
<dbReference type="InterPro" id="IPR003749">
    <property type="entry name" value="ThiS/MoaD-like"/>
</dbReference>
<dbReference type="SUPFAM" id="SSF54285">
    <property type="entry name" value="MoaD/ThiS"/>
    <property type="match status" value="1"/>
</dbReference>
<gene>
    <name evidence="1" type="primary">thiS</name>
    <name evidence="1" type="ORF">LVY72_19315</name>
</gene>
<reference evidence="1" key="1">
    <citation type="submission" date="2022-01" db="EMBL/GenBank/DDBJ databases">
        <authorList>
            <person name="Jo J.-H."/>
            <person name="Im W.-T."/>
        </authorList>
    </citation>
    <scope>NUCLEOTIDE SEQUENCE</scope>
    <source>
        <strain evidence="1">I2-34</strain>
    </source>
</reference>
<dbReference type="PANTHER" id="PTHR34472">
    <property type="entry name" value="SULFUR CARRIER PROTEIN THIS"/>
    <property type="match status" value="1"/>
</dbReference>
<dbReference type="InterPro" id="IPR010035">
    <property type="entry name" value="Thi_S"/>
</dbReference>
<sequence length="79" mass="7982">MTAINLNGSPRTITAGRTLADLVGEITGRALAADGQPVDGARLGVAVARNAEVVPRRSWSATTLAAGDDIEIINAVQGG</sequence>
<protein>
    <submittedName>
        <fullName evidence="1">Sulfur carrier protein ThiS</fullName>
    </submittedName>
</protein>